<comment type="caution">
    <text evidence="1">The sequence shown here is derived from an EMBL/GenBank/DDBJ whole genome shotgun (WGS) entry which is preliminary data.</text>
</comment>
<dbReference type="EMBL" id="AJWJ01000105">
    <property type="protein sequence ID" value="KAF2075307.1"/>
    <property type="molecule type" value="Genomic_DNA"/>
</dbReference>
<proteinExistence type="predicted"/>
<gene>
    <name evidence="1" type="ORF">CYY_003384</name>
</gene>
<reference evidence="1" key="1">
    <citation type="submission" date="2020-01" db="EMBL/GenBank/DDBJ databases">
        <title>Development of genomics and gene disruption for Polysphondylium violaceum indicates a role for the polyketide synthase stlB in stalk morphogenesis.</title>
        <authorList>
            <person name="Narita B."/>
            <person name="Kawabe Y."/>
            <person name="Kin K."/>
            <person name="Saito T."/>
            <person name="Gibbs R."/>
            <person name="Kuspa A."/>
            <person name="Muzny D."/>
            <person name="Queller D."/>
            <person name="Richards S."/>
            <person name="Strassman J."/>
            <person name="Sucgang R."/>
            <person name="Worley K."/>
            <person name="Schaap P."/>
        </authorList>
    </citation>
    <scope>NUCLEOTIDE SEQUENCE</scope>
    <source>
        <strain evidence="1">QSvi11</strain>
    </source>
</reference>
<accession>A0A8J4PWX5</accession>
<dbReference type="Proteomes" id="UP000695562">
    <property type="component" value="Unassembled WGS sequence"/>
</dbReference>
<organism evidence="1 2">
    <name type="scientific">Polysphondylium violaceum</name>
    <dbReference type="NCBI Taxonomy" id="133409"/>
    <lineage>
        <taxon>Eukaryota</taxon>
        <taxon>Amoebozoa</taxon>
        <taxon>Evosea</taxon>
        <taxon>Eumycetozoa</taxon>
        <taxon>Dictyostelia</taxon>
        <taxon>Dictyosteliales</taxon>
        <taxon>Dictyosteliaceae</taxon>
        <taxon>Polysphondylium</taxon>
    </lineage>
</organism>
<dbReference type="AlphaFoldDB" id="A0A8J4PWX5"/>
<evidence type="ECO:0000313" key="2">
    <source>
        <dbReference type="Proteomes" id="UP000695562"/>
    </source>
</evidence>
<protein>
    <recommendedName>
        <fullName evidence="3">Ankyrin repeat-containing protein</fullName>
    </recommendedName>
</protein>
<sequence length="653" mass="76414">MSTTELFFRVYRNKYIRLIIFDRLSKGYGYDDLVFVDWMVQNKYYALLKEKLENNDYLTFTPGGRQNIVAIPDHALFLQCFERFEQYFRANSPSCPPIATAAVQCNQLENLKYLVGAGHQIFNDGKHLTHAIVHGNMEMFYYLQTIGVQDFGKETLFQAIQKKNVEATAFMLGKVKNSLHNNDQVFVIKQCIESGDVGIFKVCEQHFDKHYINHIVDAFNVEVYESVCKSYDLFVYLFENYNHHKFNLLSIGYLTQFMLCTLPYNRFDVVNFLYFNRCLPENVFTPPNPTKEMNKKKCLEFLSAYQPNNDYWLPSLDIIKDVFANQKKVEYFHEIGFQITHNCLLKCLDNFSVQTFMYLWTNGKFRLVKDKIYQGNKIYSSELMIKCLEKNNRWVPNFLMQHGSCPLPQYWYKYFNFIDGNFAFLLLMMKISPFTFKNVDFYIYGIKKSIVLGSLKLFRFLFTSLSIFGSDTKTKVISSCLSTITENGSMYIIDYILQQGDKTDTAIGENAATCNLEIVKTLFENGYIFTFKAFEIALERGSFATVEYLYHRVAKDHMINRSHLLMAYQRKRDQLKCLEFLLDGFVGFTSPFVHSCSSLSTVKLLAKHQKKFTDPEKAMNDIYSYAKSLNCLDILEFYSTNSSLWNKLTKLFK</sequence>
<dbReference type="PANTHER" id="PTHR31550:SF10">
    <property type="entry name" value="PROTEIN KINASE DOMAIN-CONTAINING PROTEIN"/>
    <property type="match status" value="1"/>
</dbReference>
<keyword evidence="2" id="KW-1185">Reference proteome</keyword>
<name>A0A8J4PWX5_9MYCE</name>
<dbReference type="OrthoDB" id="24489at2759"/>
<evidence type="ECO:0008006" key="3">
    <source>
        <dbReference type="Google" id="ProtNLM"/>
    </source>
</evidence>
<evidence type="ECO:0000313" key="1">
    <source>
        <dbReference type="EMBL" id="KAF2075307.1"/>
    </source>
</evidence>
<dbReference type="PANTHER" id="PTHR31550">
    <property type="entry name" value="ANKYRIN REPEAT PROTEIN-RELATED-RELATED"/>
    <property type="match status" value="1"/>
</dbReference>